<evidence type="ECO:0008006" key="4">
    <source>
        <dbReference type="Google" id="ProtNLM"/>
    </source>
</evidence>
<dbReference type="EMBL" id="JAFREM010000020">
    <property type="protein sequence ID" value="MBO1307141.1"/>
    <property type="molecule type" value="Genomic_DNA"/>
</dbReference>
<protein>
    <recommendedName>
        <fullName evidence="4">Acyltransferase</fullName>
    </recommendedName>
</protein>
<feature type="transmembrane region" description="Helical" evidence="1">
    <location>
        <begin position="96"/>
        <end position="120"/>
    </location>
</feature>
<proteinExistence type="predicted"/>
<feature type="transmembrane region" description="Helical" evidence="1">
    <location>
        <begin position="58"/>
        <end position="76"/>
    </location>
</feature>
<name>A0ABS3LEH0_9ENTE</name>
<keyword evidence="1" id="KW-0812">Transmembrane</keyword>
<keyword evidence="1" id="KW-0472">Membrane</keyword>
<accession>A0ABS3LEH0</accession>
<gene>
    <name evidence="2" type="ORF">JZO70_13270</name>
</gene>
<organism evidence="2 3">
    <name type="scientific">Candidatus Enterococcus moelleringii</name>
    <dbReference type="NCBI Taxonomy" id="2815325"/>
    <lineage>
        <taxon>Bacteria</taxon>
        <taxon>Bacillati</taxon>
        <taxon>Bacillota</taxon>
        <taxon>Bacilli</taxon>
        <taxon>Lactobacillales</taxon>
        <taxon>Enterococcaceae</taxon>
        <taxon>Enterococcus</taxon>
    </lineage>
</organism>
<dbReference type="RefSeq" id="WP_207674070.1">
    <property type="nucleotide sequence ID" value="NZ_JAFREM010000020.1"/>
</dbReference>
<evidence type="ECO:0000313" key="2">
    <source>
        <dbReference type="EMBL" id="MBO1307141.1"/>
    </source>
</evidence>
<keyword evidence="3" id="KW-1185">Reference proteome</keyword>
<reference evidence="2 3" key="1">
    <citation type="submission" date="2021-03" db="EMBL/GenBank/DDBJ databases">
        <title>Enterococcal diversity collection.</title>
        <authorList>
            <person name="Gilmore M.S."/>
            <person name="Schwartzman J."/>
            <person name="Van Tyne D."/>
            <person name="Martin M."/>
            <person name="Earl A.M."/>
            <person name="Manson A.L."/>
            <person name="Straub T."/>
            <person name="Salamzade R."/>
            <person name="Saavedra J."/>
            <person name="Lebreton F."/>
            <person name="Prichula J."/>
            <person name="Schaufler K."/>
            <person name="Gaca A."/>
            <person name="Sgardioli B."/>
            <person name="Wagenaar J."/>
            <person name="Strong T."/>
        </authorList>
    </citation>
    <scope>NUCLEOTIDE SEQUENCE [LARGE SCALE GENOMIC DNA]</scope>
    <source>
        <strain evidence="2 3">669A</strain>
    </source>
</reference>
<evidence type="ECO:0000313" key="3">
    <source>
        <dbReference type="Proteomes" id="UP000664601"/>
    </source>
</evidence>
<dbReference type="Proteomes" id="UP000664601">
    <property type="component" value="Unassembled WGS sequence"/>
</dbReference>
<sequence>MLRAIFFLLYMLCVVGLNRKAKFGKAVIVIAGILMLSFLALYSFYFQNNLTSTVISQIYPWVLFLSVAFFLPIVYGSSSMVIRASGNQNHKLLISVVYLLAAFVVFYMWHVAVVGLTVGLV</sequence>
<keyword evidence="1" id="KW-1133">Transmembrane helix</keyword>
<comment type="caution">
    <text evidence="2">The sequence shown here is derived from an EMBL/GenBank/DDBJ whole genome shotgun (WGS) entry which is preliminary data.</text>
</comment>
<feature type="transmembrane region" description="Helical" evidence="1">
    <location>
        <begin position="26"/>
        <end position="46"/>
    </location>
</feature>
<evidence type="ECO:0000256" key="1">
    <source>
        <dbReference type="SAM" id="Phobius"/>
    </source>
</evidence>